<proteinExistence type="inferred from homology"/>
<dbReference type="AlphaFoldDB" id="A0A1Y2NRW3"/>
<comment type="subcellular location">
    <subcellularLocation>
        <location evidence="1">Cell membrane</location>
        <topology evidence="1">Multi-pass membrane protein</topology>
    </subcellularLocation>
</comment>
<dbReference type="RefSeq" id="WP_031130035.1">
    <property type="nucleotide sequence ID" value="NZ_ASYR01000026.1"/>
</dbReference>
<keyword evidence="5" id="KW-1133">Transmembrane helix</keyword>
<evidence type="ECO:0000256" key="2">
    <source>
        <dbReference type="ARBA" id="ARBA00006228"/>
    </source>
</evidence>
<sequence length="131" mass="14565">MTRRFTRRAARLRRAAAVCGRAVPFLLYYGRYFLHANAVVAWEIVSPGSRLAPVITRLPLRSRTPWEIAALAHLVSLAPGTLVLEARTAPPELLVHGMHAEDPRRFLATLRDLEDRLLAVVRPAEAGRGVP</sequence>
<reference evidence="7 8" key="1">
    <citation type="submission" date="2016-09" db="EMBL/GenBank/DDBJ databases">
        <title>Streptomyces fradiae DSM40063, a candidate organism with high potential of specific P450 cytochromes.</title>
        <authorList>
            <person name="Grumaz C."/>
            <person name="Vainshtein Y."/>
            <person name="Kirstahler P."/>
            <person name="Sohn K."/>
        </authorList>
    </citation>
    <scope>NUCLEOTIDE SEQUENCE [LARGE SCALE GENOMIC DNA]</scope>
    <source>
        <strain evidence="7 8">DSM 40063</strain>
    </source>
</reference>
<dbReference type="PANTHER" id="PTHR34584">
    <property type="entry name" value="NA(+)/H(+) ANTIPORTER SUBUNIT E1"/>
    <property type="match status" value="1"/>
</dbReference>
<organism evidence="7 8">
    <name type="scientific">Streptomyces fradiae ATCC 10745 = DSM 40063</name>
    <dbReference type="NCBI Taxonomy" id="1319510"/>
    <lineage>
        <taxon>Bacteria</taxon>
        <taxon>Bacillati</taxon>
        <taxon>Actinomycetota</taxon>
        <taxon>Actinomycetes</taxon>
        <taxon>Kitasatosporales</taxon>
        <taxon>Streptomycetaceae</taxon>
        <taxon>Streptomyces</taxon>
    </lineage>
</organism>
<gene>
    <name evidence="7" type="primary">mrpE</name>
    <name evidence="7" type="ORF">BG846_04389</name>
</gene>
<accession>A0A1Y2NRW3</accession>
<name>A0A1Y2NRW3_STRFR</name>
<dbReference type="PANTHER" id="PTHR34584:SF1">
    <property type="entry name" value="NA(+)_H(+) ANTIPORTER SUBUNIT E1"/>
    <property type="match status" value="1"/>
</dbReference>
<evidence type="ECO:0000256" key="1">
    <source>
        <dbReference type="ARBA" id="ARBA00004651"/>
    </source>
</evidence>
<dbReference type="GO" id="GO:0008324">
    <property type="term" value="F:monoatomic cation transmembrane transporter activity"/>
    <property type="evidence" value="ECO:0007669"/>
    <property type="project" value="InterPro"/>
</dbReference>
<comment type="similarity">
    <text evidence="2">Belongs to the CPA3 antiporters (TC 2.A.63) subunit E family.</text>
</comment>
<evidence type="ECO:0000256" key="5">
    <source>
        <dbReference type="ARBA" id="ARBA00022989"/>
    </source>
</evidence>
<evidence type="ECO:0000313" key="8">
    <source>
        <dbReference type="Proteomes" id="UP000194318"/>
    </source>
</evidence>
<dbReference type="GO" id="GO:0005886">
    <property type="term" value="C:plasma membrane"/>
    <property type="evidence" value="ECO:0007669"/>
    <property type="project" value="UniProtKB-SubCell"/>
</dbReference>
<keyword evidence="6" id="KW-0472">Membrane</keyword>
<dbReference type="Pfam" id="PF01899">
    <property type="entry name" value="MNHE"/>
    <property type="match status" value="1"/>
</dbReference>
<dbReference type="EMBL" id="MIFZ01000299">
    <property type="protein sequence ID" value="OSY49971.1"/>
    <property type="molecule type" value="Genomic_DNA"/>
</dbReference>
<evidence type="ECO:0000313" key="7">
    <source>
        <dbReference type="EMBL" id="OSY49971.1"/>
    </source>
</evidence>
<dbReference type="GeneID" id="91406567"/>
<evidence type="ECO:0000256" key="3">
    <source>
        <dbReference type="ARBA" id="ARBA00022475"/>
    </source>
</evidence>
<dbReference type="Proteomes" id="UP000194318">
    <property type="component" value="Unassembled WGS sequence"/>
</dbReference>
<dbReference type="InterPro" id="IPR002758">
    <property type="entry name" value="Cation_antiport_E"/>
</dbReference>
<keyword evidence="4" id="KW-0812">Transmembrane</keyword>
<protein>
    <submittedName>
        <fullName evidence="7">Na(+)/H(+) antiporter subunit E</fullName>
    </submittedName>
</protein>
<evidence type="ECO:0000256" key="6">
    <source>
        <dbReference type="ARBA" id="ARBA00023136"/>
    </source>
</evidence>
<evidence type="ECO:0000256" key="4">
    <source>
        <dbReference type="ARBA" id="ARBA00022692"/>
    </source>
</evidence>
<keyword evidence="3" id="KW-1003">Cell membrane</keyword>
<comment type="caution">
    <text evidence="7">The sequence shown here is derived from an EMBL/GenBank/DDBJ whole genome shotgun (WGS) entry which is preliminary data.</text>
</comment>